<keyword evidence="7" id="KW-0547">Nucleotide-binding</keyword>
<protein>
    <submittedName>
        <fullName evidence="7">Helicase</fullName>
    </submittedName>
</protein>
<dbReference type="InterPro" id="IPR014001">
    <property type="entry name" value="Helicase_ATP-bd"/>
</dbReference>
<dbReference type="InterPro" id="IPR007527">
    <property type="entry name" value="Znf_SWIM"/>
</dbReference>
<evidence type="ECO:0000256" key="1">
    <source>
        <dbReference type="ARBA" id="ARBA00022801"/>
    </source>
</evidence>
<evidence type="ECO:0000259" key="5">
    <source>
        <dbReference type="PROSITE" id="PS51192"/>
    </source>
</evidence>
<keyword evidence="1" id="KW-0378">Hydrolase</keyword>
<dbReference type="CDD" id="cd18793">
    <property type="entry name" value="SF2_C_SNF"/>
    <property type="match status" value="1"/>
</dbReference>
<dbReference type="InterPro" id="IPR038718">
    <property type="entry name" value="SNF2-like_sf"/>
</dbReference>
<dbReference type="GO" id="GO:0004386">
    <property type="term" value="F:helicase activity"/>
    <property type="evidence" value="ECO:0007669"/>
    <property type="project" value="UniProtKB-KW"/>
</dbReference>
<keyword evidence="2" id="KW-0479">Metal-binding</keyword>
<keyword evidence="2" id="KW-0863">Zinc-finger</keyword>
<evidence type="ECO:0000256" key="3">
    <source>
        <dbReference type="SAM" id="MobiDB-lite"/>
    </source>
</evidence>
<reference evidence="7 8" key="1">
    <citation type="submission" date="2018-03" db="EMBL/GenBank/DDBJ databases">
        <title>Bacteriophage NCPPB3778 and a type I-E CRISPR drive the evolution of the US Biological Select Agent, Rathayibacter toxicus.</title>
        <authorList>
            <person name="Davis E.W.II."/>
            <person name="Tabima J.F."/>
            <person name="Weisberg A.J."/>
            <person name="Dantas Lopes L."/>
            <person name="Wiseman M.S."/>
            <person name="Wiseman M.S."/>
            <person name="Pupko T."/>
            <person name="Belcher M.S."/>
            <person name="Sechler A.J."/>
            <person name="Tancos M.A."/>
            <person name="Schroeder B.K."/>
            <person name="Murray T.D."/>
            <person name="Luster D.G."/>
            <person name="Schneider W.L."/>
            <person name="Rogers E."/>
            <person name="Andreote F.D."/>
            <person name="Grunwald N.J."/>
            <person name="Putnam M.L."/>
            <person name="Chang J.H."/>
        </authorList>
    </citation>
    <scope>NUCLEOTIDE SEQUENCE [LARGE SCALE GENOMIC DNA]</scope>
    <source>
        <strain evidence="7 8">DSM 15932</strain>
    </source>
</reference>
<dbReference type="KEGG" id="rfs:C1I64_12775"/>
<dbReference type="Gene3D" id="3.40.50.10810">
    <property type="entry name" value="Tandem AAA-ATPase domain"/>
    <property type="match status" value="1"/>
</dbReference>
<keyword evidence="7" id="KW-0347">Helicase</keyword>
<name>A0A3Q9UZE5_9MICO</name>
<evidence type="ECO:0000313" key="8">
    <source>
        <dbReference type="Proteomes" id="UP000285317"/>
    </source>
</evidence>
<dbReference type="Pfam" id="PF08455">
    <property type="entry name" value="SNF2_assoc"/>
    <property type="match status" value="1"/>
</dbReference>
<dbReference type="CDD" id="cd18012">
    <property type="entry name" value="DEXQc_arch_SWI2_SNF2"/>
    <property type="match status" value="1"/>
</dbReference>
<dbReference type="AlphaFoldDB" id="A0A3Q9UZE5"/>
<dbReference type="Gene3D" id="3.40.50.300">
    <property type="entry name" value="P-loop containing nucleotide triphosphate hydrolases"/>
    <property type="match status" value="1"/>
</dbReference>
<evidence type="ECO:0000259" key="4">
    <source>
        <dbReference type="PROSITE" id="PS50966"/>
    </source>
</evidence>
<proteinExistence type="predicted"/>
<dbReference type="GO" id="GO:0008270">
    <property type="term" value="F:zinc ion binding"/>
    <property type="evidence" value="ECO:0007669"/>
    <property type="project" value="UniProtKB-KW"/>
</dbReference>
<gene>
    <name evidence="7" type="ORF">C1I64_12775</name>
</gene>
<dbReference type="GO" id="GO:0016787">
    <property type="term" value="F:hydrolase activity"/>
    <property type="evidence" value="ECO:0007669"/>
    <property type="project" value="UniProtKB-KW"/>
</dbReference>
<dbReference type="PROSITE" id="PS51192">
    <property type="entry name" value="HELICASE_ATP_BIND_1"/>
    <property type="match status" value="1"/>
</dbReference>
<evidence type="ECO:0000259" key="6">
    <source>
        <dbReference type="PROSITE" id="PS51194"/>
    </source>
</evidence>
<dbReference type="Pfam" id="PF00271">
    <property type="entry name" value="Helicase_C"/>
    <property type="match status" value="1"/>
</dbReference>
<dbReference type="InterPro" id="IPR001650">
    <property type="entry name" value="Helicase_C-like"/>
</dbReference>
<dbReference type="GO" id="GO:0005524">
    <property type="term" value="F:ATP binding"/>
    <property type="evidence" value="ECO:0007669"/>
    <property type="project" value="InterPro"/>
</dbReference>
<dbReference type="InterPro" id="IPR049730">
    <property type="entry name" value="SNF2/RAD54-like_C"/>
</dbReference>
<dbReference type="SMART" id="SM00487">
    <property type="entry name" value="DEXDc"/>
    <property type="match status" value="1"/>
</dbReference>
<feature type="domain" description="SWIM-type" evidence="4">
    <location>
        <begin position="87"/>
        <end position="126"/>
    </location>
</feature>
<dbReference type="Proteomes" id="UP000285317">
    <property type="component" value="Chromosome"/>
</dbReference>
<evidence type="ECO:0000256" key="2">
    <source>
        <dbReference type="PROSITE-ProRule" id="PRU00325"/>
    </source>
</evidence>
<accession>A0A3Q9UZE5</accession>
<dbReference type="EMBL" id="CP028137">
    <property type="protein sequence ID" value="AZZ52827.1"/>
    <property type="molecule type" value="Genomic_DNA"/>
</dbReference>
<dbReference type="InterPro" id="IPR027417">
    <property type="entry name" value="P-loop_NTPase"/>
</dbReference>
<dbReference type="PANTHER" id="PTHR10799">
    <property type="entry name" value="SNF2/RAD54 HELICASE FAMILY"/>
    <property type="match status" value="1"/>
</dbReference>
<feature type="region of interest" description="Disordered" evidence="3">
    <location>
        <begin position="1"/>
        <end position="37"/>
    </location>
</feature>
<evidence type="ECO:0000313" key="7">
    <source>
        <dbReference type="EMBL" id="AZZ52827.1"/>
    </source>
</evidence>
<dbReference type="InterPro" id="IPR013663">
    <property type="entry name" value="Helicase_SWF/SNF/SWI_bac"/>
</dbReference>
<dbReference type="InterPro" id="IPR000330">
    <property type="entry name" value="SNF2_N"/>
</dbReference>
<dbReference type="PROSITE" id="PS50966">
    <property type="entry name" value="ZF_SWIM"/>
    <property type="match status" value="1"/>
</dbReference>
<organism evidence="7 8">
    <name type="scientific">Rathayibacter festucae DSM 15932</name>
    <dbReference type="NCBI Taxonomy" id="1328866"/>
    <lineage>
        <taxon>Bacteria</taxon>
        <taxon>Bacillati</taxon>
        <taxon>Actinomycetota</taxon>
        <taxon>Actinomycetes</taxon>
        <taxon>Micrococcales</taxon>
        <taxon>Microbacteriaceae</taxon>
        <taxon>Rathayibacter</taxon>
    </lineage>
</organism>
<dbReference type="PROSITE" id="PS51194">
    <property type="entry name" value="HELICASE_CTER"/>
    <property type="match status" value="1"/>
</dbReference>
<sequence>MRSGRCAESVRSMARQSPPEEVLPPSAAPGAEGREPFSEQDIRGLVGTAALDKGVAYADEGRVAELQWFGGRTRLFGQVRGSGRSPYAVSVQLRDEGDHSILLGGACSCPVKHECKHVAAVLIEALRREREGALSGPFPGEAAVDAVPEWRSALAPLLAGAERSHSGIPLGLQFELLPGEPVRRPPGRYNSYRPPPEPRPRLGVRPVRMGDRDRWVRTGTSWRDLGYLHYSHDYDERQIDVVREMQGLLSGHSASSYYSPDTWLYLDQCRSEAIWAALHGAVRAGIGLVMGDRDQTPLKILDTTATASIDVTRTPAGLELRSLVAIGDHPAPEHFGFIGDPAVGLYTWDEGDELRGKAVTLVPFAAPLVSSARTFLWSNEPIRIPEQEESAFLTEHYQRLHRLFDIVSRDGSFEAPPVPEPRLGLTLEHTEGAGLRGSWWWRYGIEGGRGTEAERLPLRLDDESGYRDAEAEQRILDSLGGAGIDPESTPALVSPSSRRLRPTFDLRGMQTVGFLTGEVERLRELGTVEIEEIGQRVEYREAETAPVVAVQTVAQPDSRDWFNLEISVTVNEEAVPLAEIFLALARGDEYMVLPSGVYFALDDERFGRLRELIAEARELSDDPSETLRISRFQSSLWDELVELGVVEAQAAAWRRSVEGLSGFTATGALESRALPEGFAVELRPYQQLGYDWLSFLYDNQLGGVLADDMGLGKTVQSLALVTRVMQEQRAAAASAGTSPRPFLVVAPTSVVPNWVGEAKRFAPDLRVVGIDETSKKKRKALSTMIGEAELVVTSYALFRLDYESYAGIQWSGFLLDEAQFVKNRQSATHQLARRLDVPFKLAITGTPMENNVMELWSLLSIVAPGLFPSPAGFAEYYQKPIERDADTERLSQLRRRIRPLMLRRTKELVATELPPKQEQTIEVELGTRQRKVYDTYLARERQRVLGLIGDFEKNRFAIFRALTVLRQVALDAALVDEAHATVPSTKLDLLDELLADALAEGHRVLVFSQFTRFLGRVRGRLDAAGVEYAYLDGATKKRDEVIDRFRSGEAGVFLISLKAGGFGLNLTEADYCILLDPWWNPATESQAVDRAHRIGQTRSVMVYRLVAKDTIEEKVMALKEAKAALFAAVMSDDGAAATGGITAEDVRELLG</sequence>
<keyword evidence="7" id="KW-0067">ATP-binding</keyword>
<dbReference type="SMART" id="SM00490">
    <property type="entry name" value="HELICc"/>
    <property type="match status" value="1"/>
</dbReference>
<feature type="region of interest" description="Disordered" evidence="3">
    <location>
        <begin position="185"/>
        <end position="205"/>
    </location>
</feature>
<feature type="domain" description="Helicase C-terminal" evidence="6">
    <location>
        <begin position="989"/>
        <end position="1150"/>
    </location>
</feature>
<dbReference type="SUPFAM" id="SSF52540">
    <property type="entry name" value="P-loop containing nucleoside triphosphate hydrolases"/>
    <property type="match status" value="2"/>
</dbReference>
<feature type="domain" description="Helicase ATP-binding" evidence="5">
    <location>
        <begin position="694"/>
        <end position="865"/>
    </location>
</feature>
<dbReference type="Pfam" id="PF00176">
    <property type="entry name" value="SNF2-rel_dom"/>
    <property type="match status" value="1"/>
</dbReference>
<keyword evidence="2" id="KW-0862">Zinc</keyword>